<evidence type="ECO:0000313" key="2">
    <source>
        <dbReference type="EMBL" id="PDW02209.1"/>
    </source>
</evidence>
<dbReference type="AlphaFoldDB" id="A0A2A6RH46"/>
<feature type="region of interest" description="Disordered" evidence="1">
    <location>
        <begin position="1"/>
        <end position="59"/>
    </location>
</feature>
<feature type="compositionally biased region" description="Basic residues" evidence="1">
    <location>
        <begin position="1"/>
        <end position="25"/>
    </location>
</feature>
<gene>
    <name evidence="2" type="ORF">CJ255_15105</name>
</gene>
<sequence>MRLFRRNRGTGERKNRRTGNRRTGNRKQGTENGRTGGGGQRTGEQRTGNREQGTENREQKNRCWYSLRSKLCALGASVVNSSVSLQKPNSARSRTQRATRGTWQR</sequence>
<proteinExistence type="predicted"/>
<feature type="region of interest" description="Disordered" evidence="1">
    <location>
        <begin position="81"/>
        <end position="105"/>
    </location>
</feature>
<keyword evidence="3" id="KW-1185">Reference proteome</keyword>
<reference evidence="3" key="1">
    <citation type="submission" date="2017-08" db="EMBL/GenBank/DDBJ databases">
        <authorList>
            <person name="Grouzdev D.S."/>
            <person name="Gaisin V.A."/>
            <person name="Rysina M.S."/>
            <person name="Gorlenko V.M."/>
        </authorList>
    </citation>
    <scope>NUCLEOTIDE SEQUENCE [LARGE SCALE GENOMIC DNA]</scope>
    <source>
        <strain evidence="3">Kir15-3F</strain>
    </source>
</reference>
<feature type="compositionally biased region" description="Basic and acidic residues" evidence="1">
    <location>
        <begin position="43"/>
        <end position="59"/>
    </location>
</feature>
<dbReference type="Proteomes" id="UP000220527">
    <property type="component" value="Unassembled WGS sequence"/>
</dbReference>
<evidence type="ECO:0000256" key="1">
    <source>
        <dbReference type="SAM" id="MobiDB-lite"/>
    </source>
</evidence>
<evidence type="ECO:0000313" key="3">
    <source>
        <dbReference type="Proteomes" id="UP000220527"/>
    </source>
</evidence>
<organism evidence="2 3">
    <name type="scientific">Candidatus Viridilinea mediisalina</name>
    <dbReference type="NCBI Taxonomy" id="2024553"/>
    <lineage>
        <taxon>Bacteria</taxon>
        <taxon>Bacillati</taxon>
        <taxon>Chloroflexota</taxon>
        <taxon>Chloroflexia</taxon>
        <taxon>Chloroflexales</taxon>
        <taxon>Chloroflexineae</taxon>
        <taxon>Oscillochloridaceae</taxon>
        <taxon>Candidatus Viridilinea</taxon>
    </lineage>
</organism>
<accession>A0A2A6RH46</accession>
<name>A0A2A6RH46_9CHLR</name>
<comment type="caution">
    <text evidence="2">The sequence shown here is derived from an EMBL/GenBank/DDBJ whole genome shotgun (WGS) entry which is preliminary data.</text>
</comment>
<protein>
    <submittedName>
        <fullName evidence="2">Uncharacterized protein</fullName>
    </submittedName>
</protein>
<dbReference type="EMBL" id="NQWI01000081">
    <property type="protein sequence ID" value="PDW02209.1"/>
    <property type="molecule type" value="Genomic_DNA"/>
</dbReference>